<dbReference type="EMBL" id="REFW01000001">
    <property type="protein sequence ID" value="RMB61305.1"/>
    <property type="molecule type" value="Genomic_DNA"/>
</dbReference>
<dbReference type="AlphaFoldDB" id="A0A3M0G8K6"/>
<keyword evidence="2" id="KW-1185">Reference proteome</keyword>
<gene>
    <name evidence="1" type="ORF">EAX62_01155</name>
</gene>
<proteinExistence type="predicted"/>
<protein>
    <submittedName>
        <fullName evidence="1">Uncharacterized protein</fullName>
    </submittedName>
</protein>
<evidence type="ECO:0000313" key="2">
    <source>
        <dbReference type="Proteomes" id="UP000275256"/>
    </source>
</evidence>
<organism evidence="1 2">
    <name type="scientific">Tessaracoccus antarcticus</name>
    <dbReference type="NCBI Taxonomy" id="2479848"/>
    <lineage>
        <taxon>Bacteria</taxon>
        <taxon>Bacillati</taxon>
        <taxon>Actinomycetota</taxon>
        <taxon>Actinomycetes</taxon>
        <taxon>Propionibacteriales</taxon>
        <taxon>Propionibacteriaceae</taxon>
        <taxon>Tessaracoccus</taxon>
    </lineage>
</organism>
<name>A0A3M0G8K6_9ACTN</name>
<evidence type="ECO:0000313" key="1">
    <source>
        <dbReference type="EMBL" id="RMB61305.1"/>
    </source>
</evidence>
<comment type="caution">
    <text evidence="1">The sequence shown here is derived from an EMBL/GenBank/DDBJ whole genome shotgun (WGS) entry which is preliminary data.</text>
</comment>
<sequence length="164" mass="17303">MTTTAETSQDSGMSRAHIYNSLMELAGDSSLVVKVTASSSRGGTLGGASTDETRLEVAACFDVGGVVGTQPVFHQQATTGPDPCSPGDVVEVRTFRDYDIELQEGDTYLLFLKHTGLPQDPSTLYYVTGAVAGAYKEVSSGTYERSVTDVPDAIPLQLDNSDVA</sequence>
<dbReference type="Proteomes" id="UP000275256">
    <property type="component" value="Unassembled WGS sequence"/>
</dbReference>
<reference evidence="1 2" key="1">
    <citation type="submission" date="2018-10" db="EMBL/GenBank/DDBJ databases">
        <title>Tessaracoccus antarcticuss sp. nov., isolated from sediment.</title>
        <authorList>
            <person name="Zhou L.Y."/>
            <person name="Du Z.J."/>
        </authorList>
    </citation>
    <scope>NUCLEOTIDE SEQUENCE [LARGE SCALE GENOMIC DNA]</scope>
    <source>
        <strain evidence="1 2">JDX10</strain>
    </source>
</reference>
<accession>A0A3M0G8K6</accession>